<keyword evidence="1" id="KW-0812">Transmembrane</keyword>
<keyword evidence="1" id="KW-0472">Membrane</keyword>
<feature type="transmembrane region" description="Helical" evidence="1">
    <location>
        <begin position="375"/>
        <end position="392"/>
    </location>
</feature>
<feature type="transmembrane region" description="Helical" evidence="1">
    <location>
        <begin position="253"/>
        <end position="274"/>
    </location>
</feature>
<evidence type="ECO:0000256" key="1">
    <source>
        <dbReference type="SAM" id="Phobius"/>
    </source>
</evidence>
<sequence>MKLLTKALMTKQALGLIIVTALAFNTLGSPVWAEKPIDYYVKLFRSWGINAETADNRLSKNACDQTTKPFFVLATSQTDIGSKAYNNYIVVCDSPENTEALTGTECTPSAYNKNEFTGQESKDMLSVKLADILKPHILEGSKYYFVPQVLLITPYYRERLKEYFAALAKASSDGDTECPTGKIIDLTKNFTTNYSSTFLYKGAEYLLVILVTAVLLKSLLIIGAYHPNKLISKAFYRNILQTPVFTADTHRNLLQMLLVFLLAGYIPILCVLVIRADFVNDRLYPIRYMVDSVNPQRIYEAAGVRNIIFLGLSFYNLAVLLLTLLVLIPKISDAARHSLKQIGSMKLKSTKIKWLFPAPIIITALLLVVSTSSSLVQLTSLTLAITAGFLMYFKRYDIDFTGTLTKSEKRTLLAVALTALLFTIGYTVYRKTQPMKITYGPLIGGSERVVLLPYVKTWRIDERFEPNYYSGERNIFADGYLLYSPKASEAITKPLEKYTDGVISLVVAKKQNNVIKALLTNHNLLTYLESQGYTGDFVVNNASNKAAQKSNALEAEIGIRCSLAPAKVDIIISTLTLGKPVPNENNIDKVKNEIVTTSKELLTFPGCSQNSDIEVFKTPVATSLLTNGFNFFRITGIDPKYITDFRLILNQENLKLVHVKTALLDNKTYKVLYSSDSEDQRPQVYSTEVKEEVTVYFIKTKRDYNVSTPVNMLLDKGLLGNPFTLWSDPENEIIRNEL</sequence>
<dbReference type="EMBL" id="LCJU01000022">
    <property type="protein sequence ID" value="KKT84420.1"/>
    <property type="molecule type" value="Genomic_DNA"/>
</dbReference>
<evidence type="ECO:0000313" key="3">
    <source>
        <dbReference type="Proteomes" id="UP000034504"/>
    </source>
</evidence>
<proteinExistence type="predicted"/>
<accession>A0A0G1KLN9</accession>
<feature type="transmembrane region" description="Helical" evidence="1">
    <location>
        <begin position="307"/>
        <end position="331"/>
    </location>
</feature>
<name>A0A0G1KLN9_UNCKA</name>
<feature type="transmembrane region" description="Helical" evidence="1">
    <location>
        <begin position="412"/>
        <end position="429"/>
    </location>
</feature>
<organism evidence="2 3">
    <name type="scientific">candidate division WWE3 bacterium GW2011_GWC2_44_9</name>
    <dbReference type="NCBI Taxonomy" id="1619125"/>
    <lineage>
        <taxon>Bacteria</taxon>
        <taxon>Katanobacteria</taxon>
    </lineage>
</organism>
<comment type="caution">
    <text evidence="2">The sequence shown here is derived from an EMBL/GenBank/DDBJ whole genome shotgun (WGS) entry which is preliminary data.</text>
</comment>
<keyword evidence="1" id="KW-1133">Transmembrane helix</keyword>
<feature type="transmembrane region" description="Helical" evidence="1">
    <location>
        <begin position="205"/>
        <end position="225"/>
    </location>
</feature>
<gene>
    <name evidence="2" type="ORF">UW82_C0022G0007</name>
</gene>
<feature type="transmembrane region" description="Helical" evidence="1">
    <location>
        <begin position="352"/>
        <end position="369"/>
    </location>
</feature>
<dbReference type="Proteomes" id="UP000034504">
    <property type="component" value="Unassembled WGS sequence"/>
</dbReference>
<evidence type="ECO:0000313" key="2">
    <source>
        <dbReference type="EMBL" id="KKT84420.1"/>
    </source>
</evidence>
<dbReference type="AlphaFoldDB" id="A0A0G1KLN9"/>
<reference evidence="2 3" key="1">
    <citation type="journal article" date="2015" name="Nature">
        <title>rRNA introns, odd ribosomes, and small enigmatic genomes across a large radiation of phyla.</title>
        <authorList>
            <person name="Brown C.T."/>
            <person name="Hug L.A."/>
            <person name="Thomas B.C."/>
            <person name="Sharon I."/>
            <person name="Castelle C.J."/>
            <person name="Singh A."/>
            <person name="Wilkins M.J."/>
            <person name="Williams K.H."/>
            <person name="Banfield J.F."/>
        </authorList>
    </citation>
    <scope>NUCLEOTIDE SEQUENCE [LARGE SCALE GENOMIC DNA]</scope>
</reference>
<protein>
    <submittedName>
        <fullName evidence="2">Uncharacterized protein</fullName>
    </submittedName>
</protein>